<proteinExistence type="predicted"/>
<name>A0A0F7VFC1_PENBI</name>
<keyword evidence="2" id="KW-1185">Reference proteome</keyword>
<dbReference type="AlphaFoldDB" id="A0A0F7VFC1"/>
<dbReference type="Proteomes" id="UP000042958">
    <property type="component" value="Unassembled WGS sequence"/>
</dbReference>
<evidence type="ECO:0000313" key="2">
    <source>
        <dbReference type="Proteomes" id="UP000042958"/>
    </source>
</evidence>
<protein>
    <submittedName>
        <fullName evidence="1">Uncharacterized protein</fullName>
    </submittedName>
</protein>
<gene>
    <name evidence="1" type="ORF">PMG11_05313</name>
</gene>
<reference evidence="2" key="1">
    <citation type="journal article" date="2015" name="Genome Announc.">
        <title>Draft genome sequence of the fungus Penicillium brasilianum MG11.</title>
        <authorList>
            <person name="Horn F."/>
            <person name="Linde J."/>
            <person name="Mattern D.J."/>
            <person name="Walther G."/>
            <person name="Guthke R."/>
            <person name="Brakhage A.A."/>
            <person name="Valiante V."/>
        </authorList>
    </citation>
    <scope>NUCLEOTIDE SEQUENCE [LARGE SCALE GENOMIC DNA]</scope>
    <source>
        <strain evidence="2">MG11</strain>
    </source>
</reference>
<evidence type="ECO:0000313" key="1">
    <source>
        <dbReference type="EMBL" id="CEO60773.1"/>
    </source>
</evidence>
<dbReference type="EMBL" id="CDHK01000004">
    <property type="protein sequence ID" value="CEO60773.1"/>
    <property type="molecule type" value="Genomic_DNA"/>
</dbReference>
<organism evidence="1 2">
    <name type="scientific">Penicillium brasilianum</name>
    <dbReference type="NCBI Taxonomy" id="104259"/>
    <lineage>
        <taxon>Eukaryota</taxon>
        <taxon>Fungi</taxon>
        <taxon>Dikarya</taxon>
        <taxon>Ascomycota</taxon>
        <taxon>Pezizomycotina</taxon>
        <taxon>Eurotiomycetes</taxon>
        <taxon>Eurotiomycetidae</taxon>
        <taxon>Eurotiales</taxon>
        <taxon>Aspergillaceae</taxon>
        <taxon>Penicillium</taxon>
    </lineage>
</organism>
<accession>A0A0F7VFC1</accession>
<sequence>MITMIAYRSNTSDALAAQPLTLVPLATRRLRLGLDADYGPYRDAFTCGLGHSRSTGIPILSRFLSSDAIARPSRHHDNALAFHDFAIKVETGITYLGDGPNMEDKEFIADLLLSRHRLLMKNKA</sequence>